<dbReference type="EMBL" id="BAAAXQ010000064">
    <property type="protein sequence ID" value="GAA3022711.1"/>
    <property type="molecule type" value="Genomic_DNA"/>
</dbReference>
<dbReference type="Pfam" id="PF00903">
    <property type="entry name" value="Glyoxalase"/>
    <property type="match status" value="1"/>
</dbReference>
<dbReference type="InterPro" id="IPR004360">
    <property type="entry name" value="Glyas_Fos-R_dOase_dom"/>
</dbReference>
<feature type="domain" description="VOC" evidence="1">
    <location>
        <begin position="4"/>
        <end position="123"/>
    </location>
</feature>
<sequence length="123" mass="14044">MFSSKVQVSLFVDDVKKAIEFWQSLDFELIDAQETDGTLVAEIAPNKNAGTHFMIYDRNFIEKQSPEVATNPPQVMFFSENIIELYKKMQALPIEIGELIQLEETLVFNFIDPDGNFFAVSES</sequence>
<dbReference type="InterPro" id="IPR029068">
    <property type="entry name" value="Glyas_Bleomycin-R_OHBP_Dase"/>
</dbReference>
<dbReference type="SUPFAM" id="SSF54593">
    <property type="entry name" value="Glyoxalase/Bleomycin resistance protein/Dihydroxybiphenyl dioxygenase"/>
    <property type="match status" value="1"/>
</dbReference>
<dbReference type="PANTHER" id="PTHR36437">
    <property type="entry name" value="GLYOXALASE/BLEOMYCIN RESISTANCE PROTEIN/DIOXYGENASE"/>
    <property type="match status" value="1"/>
</dbReference>
<evidence type="ECO:0000313" key="3">
    <source>
        <dbReference type="Proteomes" id="UP001501577"/>
    </source>
</evidence>
<dbReference type="InterPro" id="IPR037523">
    <property type="entry name" value="VOC_core"/>
</dbReference>
<dbReference type="GO" id="GO:0016829">
    <property type="term" value="F:lyase activity"/>
    <property type="evidence" value="ECO:0007669"/>
    <property type="project" value="UniProtKB-KW"/>
</dbReference>
<reference evidence="2 3" key="1">
    <citation type="journal article" date="2019" name="Int. J. Syst. Evol. Microbiol.">
        <title>The Global Catalogue of Microorganisms (GCM) 10K type strain sequencing project: providing services to taxonomists for standard genome sequencing and annotation.</title>
        <authorList>
            <consortium name="The Broad Institute Genomics Platform"/>
            <consortium name="The Broad Institute Genome Sequencing Center for Infectious Disease"/>
            <person name="Wu L."/>
            <person name="Ma J."/>
        </authorList>
    </citation>
    <scope>NUCLEOTIDE SEQUENCE [LARGE SCALE GENOMIC DNA]</scope>
    <source>
        <strain evidence="2 3">JCM 8736</strain>
    </source>
</reference>
<dbReference type="RefSeq" id="WP_068706624.1">
    <property type="nucleotide sequence ID" value="NZ_BAAAXQ010000064.1"/>
</dbReference>
<dbReference type="PANTHER" id="PTHR36437:SF2">
    <property type="entry name" value="GLYOXALASE_BLEOMYCIN RESISTANCE PROTEIN_DIOXYGENASE"/>
    <property type="match status" value="1"/>
</dbReference>
<gene>
    <name evidence="2" type="ORF">GCM10019998_19150</name>
</gene>
<dbReference type="Gene3D" id="3.10.180.10">
    <property type="entry name" value="2,3-Dihydroxybiphenyl 1,2-Dioxygenase, domain 1"/>
    <property type="match status" value="1"/>
</dbReference>
<name>A0ABN3Y8F0_9ENTE</name>
<comment type="caution">
    <text evidence="2">The sequence shown here is derived from an EMBL/GenBank/DDBJ whole genome shotgun (WGS) entry which is preliminary data.</text>
</comment>
<evidence type="ECO:0000259" key="1">
    <source>
        <dbReference type="PROSITE" id="PS51819"/>
    </source>
</evidence>
<keyword evidence="3" id="KW-1185">Reference proteome</keyword>
<organism evidence="2 3">
    <name type="scientific">Tetragenococcus solitarius</name>
    <dbReference type="NCBI Taxonomy" id="71453"/>
    <lineage>
        <taxon>Bacteria</taxon>
        <taxon>Bacillati</taxon>
        <taxon>Bacillota</taxon>
        <taxon>Bacilli</taxon>
        <taxon>Lactobacillales</taxon>
        <taxon>Enterococcaceae</taxon>
        <taxon>Tetragenococcus</taxon>
    </lineage>
</organism>
<proteinExistence type="predicted"/>
<dbReference type="PROSITE" id="PS51819">
    <property type="entry name" value="VOC"/>
    <property type="match status" value="1"/>
</dbReference>
<keyword evidence="2" id="KW-0456">Lyase</keyword>
<accession>A0ABN3Y8F0</accession>
<dbReference type="Proteomes" id="UP001501577">
    <property type="component" value="Unassembled WGS sequence"/>
</dbReference>
<protein>
    <submittedName>
        <fullName evidence="2">Lactoylglutathione lyase</fullName>
    </submittedName>
</protein>
<evidence type="ECO:0000313" key="2">
    <source>
        <dbReference type="EMBL" id="GAA3022711.1"/>
    </source>
</evidence>